<organism evidence="2 3">
    <name type="scientific">Didymodactylos carnosus</name>
    <dbReference type="NCBI Taxonomy" id="1234261"/>
    <lineage>
        <taxon>Eukaryota</taxon>
        <taxon>Metazoa</taxon>
        <taxon>Spiralia</taxon>
        <taxon>Gnathifera</taxon>
        <taxon>Rotifera</taxon>
        <taxon>Eurotatoria</taxon>
        <taxon>Bdelloidea</taxon>
        <taxon>Philodinida</taxon>
        <taxon>Philodinidae</taxon>
        <taxon>Didymodactylos</taxon>
    </lineage>
</organism>
<dbReference type="AlphaFoldDB" id="A0A8S2USR9"/>
<dbReference type="EMBL" id="CAJOBA010064583">
    <property type="protein sequence ID" value="CAF4353001.1"/>
    <property type="molecule type" value="Genomic_DNA"/>
</dbReference>
<proteinExistence type="predicted"/>
<dbReference type="EMBL" id="CAJNOK010041973">
    <property type="protein sequence ID" value="CAF1561260.1"/>
    <property type="molecule type" value="Genomic_DNA"/>
</dbReference>
<evidence type="ECO:0000313" key="2">
    <source>
        <dbReference type="EMBL" id="CAF4353001.1"/>
    </source>
</evidence>
<comment type="caution">
    <text evidence="2">The sequence shown here is derived from an EMBL/GenBank/DDBJ whole genome shotgun (WGS) entry which is preliminary data.</text>
</comment>
<reference evidence="2" key="1">
    <citation type="submission" date="2021-02" db="EMBL/GenBank/DDBJ databases">
        <authorList>
            <person name="Nowell W R."/>
        </authorList>
    </citation>
    <scope>NUCLEOTIDE SEQUENCE</scope>
</reference>
<name>A0A8S2USR9_9BILA</name>
<evidence type="ECO:0000313" key="3">
    <source>
        <dbReference type="Proteomes" id="UP000682733"/>
    </source>
</evidence>
<feature type="non-terminal residue" evidence="2">
    <location>
        <position position="1"/>
    </location>
</feature>
<gene>
    <name evidence="1" type="ORF">OVA965_LOCUS39815</name>
    <name evidence="2" type="ORF">TMI583_LOCUS41175</name>
</gene>
<accession>A0A8S2USR9</accession>
<evidence type="ECO:0000313" key="1">
    <source>
        <dbReference type="EMBL" id="CAF1561260.1"/>
    </source>
</evidence>
<protein>
    <submittedName>
        <fullName evidence="2">Uncharacterized protein</fullName>
    </submittedName>
</protein>
<sequence>VLGKTQFATVFDRRFDLADAATIERKPSVTSDDREELNILPAN</sequence>
<dbReference type="Proteomes" id="UP000682733">
    <property type="component" value="Unassembled WGS sequence"/>
</dbReference>
<dbReference type="Proteomes" id="UP000677228">
    <property type="component" value="Unassembled WGS sequence"/>
</dbReference>